<dbReference type="PRINTS" id="PR00109">
    <property type="entry name" value="TYRKINASE"/>
</dbReference>
<dbReference type="EMBL" id="CH991553">
    <property type="protein sequence ID" value="EDQ88691.1"/>
    <property type="molecule type" value="Genomic_DNA"/>
</dbReference>
<comment type="catalytic activity">
    <reaction evidence="7">
        <text>L-tyrosyl-[protein] + ATP = O-phospho-L-tyrosyl-[protein] + ADP + H(+)</text>
        <dbReference type="Rhea" id="RHEA:10596"/>
        <dbReference type="Rhea" id="RHEA-COMP:10136"/>
        <dbReference type="Rhea" id="RHEA-COMP:20101"/>
        <dbReference type="ChEBI" id="CHEBI:15378"/>
        <dbReference type="ChEBI" id="CHEBI:30616"/>
        <dbReference type="ChEBI" id="CHEBI:46858"/>
        <dbReference type="ChEBI" id="CHEBI:61978"/>
        <dbReference type="ChEBI" id="CHEBI:456216"/>
        <dbReference type="EC" id="2.7.10.2"/>
    </reaction>
</comment>
<evidence type="ECO:0000313" key="12">
    <source>
        <dbReference type="EMBL" id="EDQ88691.1"/>
    </source>
</evidence>
<sequence>MVMHVRLPDGNVRPCEFKNEAGHQRYPRTALIRLKPRNLLEFFTEDPAAATFLQKQLHNQFMSEDISATPFLKLNLCILNMISFLIEEFHNMKKRCSQTPMEEALQHIKDNCGGYEAFMMQTVIDEYSTEQLAIEIENRIRSKKLWPRREGIVITEYLRIVQEYAMFGKADSYARAETIVSLINTYAEIHAGRRILNMELLSYASVPGAYLVSKRALTGPRDASFFRLTYIAGKRAGPQHLKITQYPSSSTGIKYGINDGMRYVTIDELMEHYHNETDGLLVKLRYNIKAARNMNYVLERPQPTQDELARVTVSHDAIARLQKLGEGQFGEVFKGKFTRSGQSYDVALKVLKDQASPDEFMLEASVMVHLLVAYGDLHNYLKANRSDPARTGIDILHSYIVQIAKGMEHLASKGLVHRDLAARNVLVASVHQVKINDFGLSRVLGNSDYYTASERGMWPIKWYAPESIYNNRFHEKVVELLNSGQRLERPADCNDALWNILQQVGLLISTVSGAVCCVRISTSHIFGVDIFDSAGNTMPIAVQPFGVWQRGSDALQVAVRKLMVQEDADIEGFMREANNMHRLQHECLVRLFGVTTGEQLMLVTELAPAGALDRYLRANPHKSISEILRLMFCVCVMCRCFPSKRRVDVDKHSPALSHLQVARGMQYMAGQGYVHRDLAARNVMVFGELNCKIRFVCTAAHLFLLDLSRAL</sequence>
<evidence type="ECO:0000256" key="7">
    <source>
        <dbReference type="ARBA" id="ARBA00051245"/>
    </source>
</evidence>
<keyword evidence="6" id="KW-0829">Tyrosine-protein kinase</keyword>
<feature type="domain" description="SH2" evidence="10">
    <location>
        <begin position="184"/>
        <end position="288"/>
    </location>
</feature>
<dbReference type="InterPro" id="IPR000980">
    <property type="entry name" value="SH2"/>
</dbReference>
<dbReference type="InterPro" id="IPR008266">
    <property type="entry name" value="Tyr_kinase_AS"/>
</dbReference>
<evidence type="ECO:0000313" key="13">
    <source>
        <dbReference type="Proteomes" id="UP000001357"/>
    </source>
</evidence>
<dbReference type="InterPro" id="IPR017441">
    <property type="entry name" value="Protein_kinase_ATP_BS"/>
</dbReference>
<keyword evidence="4" id="KW-0418">Kinase</keyword>
<dbReference type="GO" id="GO:0005524">
    <property type="term" value="F:ATP binding"/>
    <property type="evidence" value="ECO:0007669"/>
    <property type="project" value="UniProtKB-UniRule"/>
</dbReference>
<evidence type="ECO:0000259" key="10">
    <source>
        <dbReference type="PROSITE" id="PS50001"/>
    </source>
</evidence>
<dbReference type="InParanoid" id="A9V0T4"/>
<evidence type="ECO:0000256" key="5">
    <source>
        <dbReference type="ARBA" id="ARBA00022840"/>
    </source>
</evidence>
<evidence type="ECO:0000256" key="1">
    <source>
        <dbReference type="ARBA" id="ARBA00011903"/>
    </source>
</evidence>
<dbReference type="PROSITE" id="PS50011">
    <property type="entry name" value="PROTEIN_KINASE_DOM"/>
    <property type="match status" value="1"/>
</dbReference>
<proteinExistence type="predicted"/>
<evidence type="ECO:0000256" key="6">
    <source>
        <dbReference type="ARBA" id="ARBA00023137"/>
    </source>
</evidence>
<dbReference type="SUPFAM" id="SSF55550">
    <property type="entry name" value="SH2 domain"/>
    <property type="match status" value="1"/>
</dbReference>
<dbReference type="KEGG" id="mbr:MONBRDRAFT_8683"/>
<dbReference type="Pfam" id="PF07714">
    <property type="entry name" value="PK_Tyr_Ser-Thr"/>
    <property type="match status" value="2"/>
</dbReference>
<dbReference type="Gene3D" id="1.10.510.10">
    <property type="entry name" value="Transferase(Phosphotransferase) domain 1"/>
    <property type="match status" value="2"/>
</dbReference>
<dbReference type="InterPro" id="IPR011009">
    <property type="entry name" value="Kinase-like_dom_sf"/>
</dbReference>
<dbReference type="PANTHER" id="PTHR24418">
    <property type="entry name" value="TYROSINE-PROTEIN KINASE"/>
    <property type="match status" value="1"/>
</dbReference>
<organism evidence="12 13">
    <name type="scientific">Monosiga brevicollis</name>
    <name type="common">Choanoflagellate</name>
    <dbReference type="NCBI Taxonomy" id="81824"/>
    <lineage>
        <taxon>Eukaryota</taxon>
        <taxon>Choanoflagellata</taxon>
        <taxon>Craspedida</taxon>
        <taxon>Salpingoecidae</taxon>
        <taxon>Monosiga</taxon>
    </lineage>
</organism>
<dbReference type="Gene3D" id="3.30.505.10">
    <property type="entry name" value="SH2 domain"/>
    <property type="match status" value="1"/>
</dbReference>
<reference evidence="12 13" key="1">
    <citation type="journal article" date="2008" name="Nature">
        <title>The genome of the choanoflagellate Monosiga brevicollis and the origin of metazoans.</title>
        <authorList>
            <consortium name="JGI Sequencing"/>
            <person name="King N."/>
            <person name="Westbrook M.J."/>
            <person name="Young S.L."/>
            <person name="Kuo A."/>
            <person name="Abedin M."/>
            <person name="Chapman J."/>
            <person name="Fairclough S."/>
            <person name="Hellsten U."/>
            <person name="Isogai Y."/>
            <person name="Letunic I."/>
            <person name="Marr M."/>
            <person name="Pincus D."/>
            <person name="Putnam N."/>
            <person name="Rokas A."/>
            <person name="Wright K.J."/>
            <person name="Zuzow R."/>
            <person name="Dirks W."/>
            <person name="Good M."/>
            <person name="Goodstein D."/>
            <person name="Lemons D."/>
            <person name="Li W."/>
            <person name="Lyons J.B."/>
            <person name="Morris A."/>
            <person name="Nichols S."/>
            <person name="Richter D.J."/>
            <person name="Salamov A."/>
            <person name="Bork P."/>
            <person name="Lim W.A."/>
            <person name="Manning G."/>
            <person name="Miller W.T."/>
            <person name="McGinnis W."/>
            <person name="Shapiro H."/>
            <person name="Tjian R."/>
            <person name="Grigoriev I.V."/>
            <person name="Rokhsar D."/>
        </authorList>
    </citation>
    <scope>NUCLEOTIDE SEQUENCE [LARGE SCALE GENOMIC DNA]</scope>
    <source>
        <strain evidence="13">MX1 / ATCC 50154</strain>
    </source>
</reference>
<keyword evidence="5 9" id="KW-0067">ATP-binding</keyword>
<keyword evidence="3 9" id="KW-0547">Nucleotide-binding</keyword>
<accession>A9V0T4</accession>
<feature type="binding site" evidence="9">
    <location>
        <position position="349"/>
    </location>
    <ligand>
        <name>ATP</name>
        <dbReference type="ChEBI" id="CHEBI:30616"/>
    </ligand>
</feature>
<evidence type="ECO:0000256" key="4">
    <source>
        <dbReference type="ARBA" id="ARBA00022777"/>
    </source>
</evidence>
<name>A9V0T4_MONBE</name>
<dbReference type="PROSITE" id="PS00109">
    <property type="entry name" value="PROTEIN_KINASE_TYR"/>
    <property type="match status" value="2"/>
</dbReference>
<evidence type="ECO:0000256" key="8">
    <source>
        <dbReference type="PROSITE-ProRule" id="PRU00191"/>
    </source>
</evidence>
<protein>
    <recommendedName>
        <fullName evidence="1">non-specific protein-tyrosine kinase</fullName>
        <ecNumber evidence="1">2.7.10.2</ecNumber>
    </recommendedName>
</protein>
<dbReference type="eggNOG" id="KOG0197">
    <property type="taxonomic scope" value="Eukaryota"/>
</dbReference>
<dbReference type="GO" id="GO:0004713">
    <property type="term" value="F:protein tyrosine kinase activity"/>
    <property type="evidence" value="ECO:0000318"/>
    <property type="project" value="GO_Central"/>
</dbReference>
<dbReference type="AlphaFoldDB" id="A9V0T4"/>
<evidence type="ECO:0000256" key="9">
    <source>
        <dbReference type="PROSITE-ProRule" id="PRU10141"/>
    </source>
</evidence>
<evidence type="ECO:0000259" key="11">
    <source>
        <dbReference type="PROSITE" id="PS50011"/>
    </source>
</evidence>
<dbReference type="InterPro" id="IPR001245">
    <property type="entry name" value="Ser-Thr/Tyr_kinase_cat_dom"/>
</dbReference>
<dbReference type="SMART" id="SM00219">
    <property type="entry name" value="TyrKc"/>
    <property type="match status" value="1"/>
</dbReference>
<keyword evidence="13" id="KW-1185">Reference proteome</keyword>
<keyword evidence="2" id="KW-0808">Transferase</keyword>
<evidence type="ECO:0000256" key="3">
    <source>
        <dbReference type="ARBA" id="ARBA00022741"/>
    </source>
</evidence>
<dbReference type="STRING" id="81824.A9V0T4"/>
<dbReference type="GO" id="GO:0005886">
    <property type="term" value="C:plasma membrane"/>
    <property type="evidence" value="ECO:0000318"/>
    <property type="project" value="GO_Central"/>
</dbReference>
<dbReference type="Proteomes" id="UP000001357">
    <property type="component" value="Unassembled WGS sequence"/>
</dbReference>
<dbReference type="Gene3D" id="3.30.200.20">
    <property type="entry name" value="Phosphorylase Kinase, domain 1"/>
    <property type="match status" value="1"/>
</dbReference>
<gene>
    <name evidence="12" type="ORF">MONBRDRAFT_8683</name>
</gene>
<evidence type="ECO:0000256" key="2">
    <source>
        <dbReference type="ARBA" id="ARBA00022679"/>
    </source>
</evidence>
<dbReference type="GO" id="GO:0004715">
    <property type="term" value="F:non-membrane spanning protein tyrosine kinase activity"/>
    <property type="evidence" value="ECO:0007669"/>
    <property type="project" value="UniProtKB-EC"/>
</dbReference>
<dbReference type="InterPro" id="IPR050198">
    <property type="entry name" value="Non-receptor_tyrosine_kinases"/>
</dbReference>
<dbReference type="GeneID" id="5891658"/>
<dbReference type="SUPFAM" id="SSF56112">
    <property type="entry name" value="Protein kinase-like (PK-like)"/>
    <property type="match status" value="2"/>
</dbReference>
<keyword evidence="8" id="KW-0727">SH2 domain</keyword>
<dbReference type="PROSITE" id="PS50001">
    <property type="entry name" value="SH2"/>
    <property type="match status" value="1"/>
</dbReference>
<dbReference type="InterPro" id="IPR000719">
    <property type="entry name" value="Prot_kinase_dom"/>
</dbReference>
<dbReference type="RefSeq" id="XP_001746304.1">
    <property type="nucleotide sequence ID" value="XM_001746252.1"/>
</dbReference>
<dbReference type="EC" id="2.7.10.2" evidence="1"/>
<dbReference type="InterPro" id="IPR036860">
    <property type="entry name" value="SH2_dom_sf"/>
</dbReference>
<dbReference type="PROSITE" id="PS00107">
    <property type="entry name" value="PROTEIN_KINASE_ATP"/>
    <property type="match status" value="1"/>
</dbReference>
<feature type="domain" description="Protein kinase" evidence="11">
    <location>
        <begin position="318"/>
        <end position="588"/>
    </location>
</feature>
<dbReference type="InterPro" id="IPR020635">
    <property type="entry name" value="Tyr_kinase_cat_dom"/>
</dbReference>